<feature type="transmembrane region" description="Helical" evidence="1">
    <location>
        <begin position="126"/>
        <end position="143"/>
    </location>
</feature>
<dbReference type="OrthoDB" id="150031at2"/>
<accession>A7NJZ8</accession>
<organism evidence="2 3">
    <name type="scientific">Roseiflexus castenholzii (strain DSM 13941 / HLO8)</name>
    <dbReference type="NCBI Taxonomy" id="383372"/>
    <lineage>
        <taxon>Bacteria</taxon>
        <taxon>Bacillati</taxon>
        <taxon>Chloroflexota</taxon>
        <taxon>Chloroflexia</taxon>
        <taxon>Chloroflexales</taxon>
        <taxon>Roseiflexineae</taxon>
        <taxon>Roseiflexaceae</taxon>
        <taxon>Roseiflexus</taxon>
    </lineage>
</organism>
<keyword evidence="1" id="KW-0812">Transmembrane</keyword>
<dbReference type="eggNOG" id="ENOG5032YH0">
    <property type="taxonomic scope" value="Bacteria"/>
</dbReference>
<feature type="transmembrane region" description="Helical" evidence="1">
    <location>
        <begin position="163"/>
        <end position="181"/>
    </location>
</feature>
<dbReference type="HOGENOM" id="CLU_976217_0_0_0"/>
<feature type="transmembrane region" description="Helical" evidence="1">
    <location>
        <begin position="44"/>
        <end position="62"/>
    </location>
</feature>
<gene>
    <name evidence="2" type="ordered locus">Rcas_1726</name>
</gene>
<dbReference type="EMBL" id="CP000804">
    <property type="protein sequence ID" value="ABU57818.1"/>
    <property type="molecule type" value="Genomic_DNA"/>
</dbReference>
<feature type="transmembrane region" description="Helical" evidence="1">
    <location>
        <begin position="263"/>
        <end position="284"/>
    </location>
</feature>
<dbReference type="InterPro" id="IPR019206">
    <property type="entry name" value="DUF2085_TM"/>
</dbReference>
<dbReference type="Pfam" id="PF09858">
    <property type="entry name" value="DUF2085"/>
    <property type="match status" value="1"/>
</dbReference>
<dbReference type="KEGG" id="rca:Rcas_1726"/>
<feature type="transmembrane region" description="Helical" evidence="1">
    <location>
        <begin position="202"/>
        <end position="226"/>
    </location>
</feature>
<keyword evidence="1" id="KW-1133">Transmembrane helix</keyword>
<keyword evidence="3" id="KW-1185">Reference proteome</keyword>
<reference evidence="2 3" key="1">
    <citation type="submission" date="2007-08" db="EMBL/GenBank/DDBJ databases">
        <title>Complete sequence of Roseiflexus castenholzii DSM 13941.</title>
        <authorList>
            <consortium name="US DOE Joint Genome Institute"/>
            <person name="Copeland A."/>
            <person name="Lucas S."/>
            <person name="Lapidus A."/>
            <person name="Barry K."/>
            <person name="Glavina del Rio T."/>
            <person name="Dalin E."/>
            <person name="Tice H."/>
            <person name="Pitluck S."/>
            <person name="Thompson L.S."/>
            <person name="Brettin T."/>
            <person name="Bruce D."/>
            <person name="Detter J.C."/>
            <person name="Han C."/>
            <person name="Tapia R."/>
            <person name="Schmutz J."/>
            <person name="Larimer F."/>
            <person name="Land M."/>
            <person name="Hauser L."/>
            <person name="Kyrpides N."/>
            <person name="Mikhailova N."/>
            <person name="Bryant D.A."/>
            <person name="Hanada S."/>
            <person name="Tsukatani Y."/>
            <person name="Richardson P."/>
        </authorList>
    </citation>
    <scope>NUCLEOTIDE SEQUENCE [LARGE SCALE GENOMIC DNA]</scope>
    <source>
        <strain evidence="3">DSM 13941 / HLO8</strain>
    </source>
</reference>
<proteinExistence type="predicted"/>
<feature type="transmembrane region" description="Helical" evidence="1">
    <location>
        <begin position="97"/>
        <end position="114"/>
    </location>
</feature>
<evidence type="ECO:0000313" key="2">
    <source>
        <dbReference type="EMBL" id="ABU57818.1"/>
    </source>
</evidence>
<feature type="transmembrane region" description="Helical" evidence="1">
    <location>
        <begin position="232"/>
        <end position="251"/>
    </location>
</feature>
<evidence type="ECO:0000256" key="1">
    <source>
        <dbReference type="SAM" id="Phobius"/>
    </source>
</evidence>
<dbReference type="RefSeq" id="WP_012120244.1">
    <property type="nucleotide sequence ID" value="NC_009767.1"/>
</dbReference>
<evidence type="ECO:0000313" key="3">
    <source>
        <dbReference type="Proteomes" id="UP000000263"/>
    </source>
</evidence>
<sequence length="291" mass="31068">MHDEPAASGEIPAEQIIAQAYALRAARAEAALAQRTAQERRWRIIFFFTLLALIAAVFFVPAPTLEKKLILVLSGVCAQQHNLVVGGIQLPLCARDTGMYLSLLTTLSVLTLYGRGKAGGLPPWPMLAILVGLVLTMAVDGINSTINEIGMTPWYEPRNDLRAATGMGAGVGLAVTLMLLFNRSLRRDVDETLPVVGQWRELGTIILIDAVLLAAILLDVGFLAWPLALLDVIGVSGTLFVTALTATAVVMNYDGTITRLAHLARPATFALILTGAFLAGMAWLRTALIGG</sequence>
<dbReference type="AlphaFoldDB" id="A7NJZ8"/>
<dbReference type="Proteomes" id="UP000000263">
    <property type="component" value="Chromosome"/>
</dbReference>
<name>A7NJZ8_ROSCS</name>
<protein>
    <recommendedName>
        <fullName evidence="4">DUF2085 domain-containing protein</fullName>
    </recommendedName>
</protein>
<keyword evidence="1" id="KW-0472">Membrane</keyword>
<evidence type="ECO:0008006" key="4">
    <source>
        <dbReference type="Google" id="ProtNLM"/>
    </source>
</evidence>